<dbReference type="Pfam" id="PF13460">
    <property type="entry name" value="NAD_binding_10"/>
    <property type="match status" value="1"/>
</dbReference>
<evidence type="ECO:0000256" key="1">
    <source>
        <dbReference type="ARBA" id="ARBA00022553"/>
    </source>
</evidence>
<dbReference type="SUPFAM" id="SSF52172">
    <property type="entry name" value="CheY-like"/>
    <property type="match status" value="1"/>
</dbReference>
<evidence type="ECO:0000256" key="3">
    <source>
        <dbReference type="PROSITE-ProRule" id="PRU00169"/>
    </source>
</evidence>
<keyword evidence="6" id="KW-1185">Reference proteome</keyword>
<reference evidence="5 6" key="1">
    <citation type="submission" date="2018-04" db="EMBL/GenBank/DDBJ databases">
        <title>The genome sequence of Caulobacter sp. 744.</title>
        <authorList>
            <person name="Gao J."/>
            <person name="Sun J."/>
        </authorList>
    </citation>
    <scope>NUCLEOTIDE SEQUENCE [LARGE SCALE GENOMIC DNA]</scope>
    <source>
        <strain evidence="5 6">774</strain>
    </source>
</reference>
<keyword evidence="2" id="KW-0902">Two-component regulatory system</keyword>
<sequence length="159" mass="16415">MTEVETRTALVLGANGGVGGETAAALARHGWKVRALVRAPARSAPRAGWDYVIGDAMDRDAVVAAARGANVIVHAVNPPGYRGWNKLVLSATRLLRARQKALGQRRTPVIALTANTAQSDVAACLAAGADLHIAKPLRPAALLEAIAGFAGRRGDQAAA</sequence>
<feature type="domain" description="Response regulatory" evidence="4">
    <location>
        <begin position="8"/>
        <end position="150"/>
    </location>
</feature>
<comment type="caution">
    <text evidence="5">The sequence shown here is derived from an EMBL/GenBank/DDBJ whole genome shotgun (WGS) entry which is preliminary data.</text>
</comment>
<organism evidence="5 6">
    <name type="scientific">Caulobacter endophyticus</name>
    <dbReference type="NCBI Taxonomy" id="2172652"/>
    <lineage>
        <taxon>Bacteria</taxon>
        <taxon>Pseudomonadati</taxon>
        <taxon>Pseudomonadota</taxon>
        <taxon>Alphaproteobacteria</taxon>
        <taxon>Caulobacterales</taxon>
        <taxon>Caulobacteraceae</taxon>
        <taxon>Caulobacter</taxon>
    </lineage>
</organism>
<proteinExistence type="predicted"/>
<dbReference type="GO" id="GO:0000160">
    <property type="term" value="P:phosphorelay signal transduction system"/>
    <property type="evidence" value="ECO:0007669"/>
    <property type="project" value="UniProtKB-KW"/>
</dbReference>
<keyword evidence="1" id="KW-0597">Phosphoprotein</keyword>
<dbReference type="RefSeq" id="WP_109101316.1">
    <property type="nucleotide sequence ID" value="NZ_QDKQ01000046.1"/>
</dbReference>
<dbReference type="InterPro" id="IPR016040">
    <property type="entry name" value="NAD(P)-bd_dom"/>
</dbReference>
<dbReference type="EMBL" id="QDKQ01000046">
    <property type="protein sequence ID" value="PVM88586.1"/>
    <property type="molecule type" value="Genomic_DNA"/>
</dbReference>
<dbReference type="AlphaFoldDB" id="A0A2T9JXZ1"/>
<evidence type="ECO:0000259" key="4">
    <source>
        <dbReference type="PROSITE" id="PS50110"/>
    </source>
</evidence>
<comment type="caution">
    <text evidence="3">Lacks conserved residue(s) required for the propagation of feature annotation.</text>
</comment>
<dbReference type="InterPro" id="IPR011006">
    <property type="entry name" value="CheY-like_superfamily"/>
</dbReference>
<evidence type="ECO:0000313" key="5">
    <source>
        <dbReference type="EMBL" id="PVM88586.1"/>
    </source>
</evidence>
<dbReference type="PROSITE" id="PS50110">
    <property type="entry name" value="RESPONSE_REGULATORY"/>
    <property type="match status" value="1"/>
</dbReference>
<dbReference type="SUPFAM" id="SSF51735">
    <property type="entry name" value="NAD(P)-binding Rossmann-fold domains"/>
    <property type="match status" value="1"/>
</dbReference>
<dbReference type="Gene3D" id="3.40.50.720">
    <property type="entry name" value="NAD(P)-binding Rossmann-like Domain"/>
    <property type="match status" value="1"/>
</dbReference>
<dbReference type="Proteomes" id="UP000245073">
    <property type="component" value="Unassembled WGS sequence"/>
</dbReference>
<dbReference type="Gene3D" id="3.40.50.2300">
    <property type="match status" value="1"/>
</dbReference>
<dbReference type="OrthoDB" id="7170465at2"/>
<dbReference type="InterPro" id="IPR036291">
    <property type="entry name" value="NAD(P)-bd_dom_sf"/>
</dbReference>
<accession>A0A2T9JXZ1</accession>
<protein>
    <recommendedName>
        <fullName evidence="4">Response regulatory domain-containing protein</fullName>
    </recommendedName>
</protein>
<dbReference type="PANTHER" id="PTHR45339:SF1">
    <property type="entry name" value="HYBRID SIGNAL TRANSDUCTION HISTIDINE KINASE J"/>
    <property type="match status" value="1"/>
</dbReference>
<gene>
    <name evidence="5" type="ORF">DDF67_13035</name>
</gene>
<dbReference type="InterPro" id="IPR001789">
    <property type="entry name" value="Sig_transdc_resp-reg_receiver"/>
</dbReference>
<dbReference type="PANTHER" id="PTHR45339">
    <property type="entry name" value="HYBRID SIGNAL TRANSDUCTION HISTIDINE KINASE J"/>
    <property type="match status" value="1"/>
</dbReference>
<evidence type="ECO:0000313" key="6">
    <source>
        <dbReference type="Proteomes" id="UP000245073"/>
    </source>
</evidence>
<name>A0A2T9JXZ1_9CAUL</name>
<evidence type="ECO:0000256" key="2">
    <source>
        <dbReference type="ARBA" id="ARBA00023012"/>
    </source>
</evidence>